<dbReference type="InterPro" id="IPR036097">
    <property type="entry name" value="HisK_dim/P_sf"/>
</dbReference>
<dbReference type="Pfam" id="PF02518">
    <property type="entry name" value="HATPase_c"/>
    <property type="match status" value="1"/>
</dbReference>
<dbReference type="GO" id="GO:0005524">
    <property type="term" value="F:ATP binding"/>
    <property type="evidence" value="ECO:0007669"/>
    <property type="project" value="UniProtKB-KW"/>
</dbReference>
<reference evidence="18" key="1">
    <citation type="submission" date="2007-10" db="EMBL/GenBank/DDBJ databases">
        <title>Complete genome of Alkaliphilus oremlandii OhILAs.</title>
        <authorList>
            <person name="Copeland A."/>
            <person name="Lucas S."/>
            <person name="Lapidus A."/>
            <person name="Barry K."/>
            <person name="Detter J.C."/>
            <person name="Glavina del Rio T."/>
            <person name="Hammon N."/>
            <person name="Israni S."/>
            <person name="Dalin E."/>
            <person name="Tice H."/>
            <person name="Pitluck S."/>
            <person name="Chain P."/>
            <person name="Malfatti S."/>
            <person name="Shin M."/>
            <person name="Vergez L."/>
            <person name="Schmutz J."/>
            <person name="Larimer F."/>
            <person name="Land M."/>
            <person name="Hauser L."/>
            <person name="Kyrpides N."/>
            <person name="Mikhailova N."/>
            <person name="Stolz J.F."/>
            <person name="Dawson A."/>
            <person name="Fisher E."/>
            <person name="Crable B."/>
            <person name="Perera E."/>
            <person name="Lisak J."/>
            <person name="Ranganathan M."/>
            <person name="Basu P."/>
            <person name="Richardson P."/>
        </authorList>
    </citation>
    <scope>NUCLEOTIDE SEQUENCE [LARGE SCALE GENOMIC DNA]</scope>
    <source>
        <strain evidence="18">OhILAs</strain>
    </source>
</reference>
<dbReference type="eggNOG" id="COG2205">
    <property type="taxonomic scope" value="Bacteria"/>
</dbReference>
<dbReference type="CDD" id="cd00075">
    <property type="entry name" value="HATPase"/>
    <property type="match status" value="1"/>
</dbReference>
<dbReference type="FunFam" id="1.10.287.130:FF:000001">
    <property type="entry name" value="Two-component sensor histidine kinase"/>
    <property type="match status" value="1"/>
</dbReference>
<keyword evidence="12" id="KW-0902">Two-component regulatory system</keyword>
<dbReference type="Pfam" id="PF00672">
    <property type="entry name" value="HAMP"/>
    <property type="match status" value="1"/>
</dbReference>
<evidence type="ECO:0000256" key="12">
    <source>
        <dbReference type="ARBA" id="ARBA00023012"/>
    </source>
</evidence>
<dbReference type="PROSITE" id="PS50109">
    <property type="entry name" value="HIS_KIN"/>
    <property type="match status" value="1"/>
</dbReference>
<keyword evidence="9 17" id="KW-0418">Kinase</keyword>
<evidence type="ECO:0000256" key="4">
    <source>
        <dbReference type="ARBA" id="ARBA00022475"/>
    </source>
</evidence>
<proteinExistence type="predicted"/>
<dbReference type="Gene3D" id="1.10.287.130">
    <property type="match status" value="1"/>
</dbReference>
<protein>
    <recommendedName>
        <fullName evidence="3">histidine kinase</fullName>
        <ecNumber evidence="3">2.7.13.3</ecNumber>
    </recommendedName>
</protein>
<dbReference type="Gene3D" id="3.30.565.10">
    <property type="entry name" value="Histidine kinase-like ATPase, C-terminal domain"/>
    <property type="match status" value="1"/>
</dbReference>
<evidence type="ECO:0000313" key="18">
    <source>
        <dbReference type="Proteomes" id="UP000000269"/>
    </source>
</evidence>
<dbReference type="PROSITE" id="PS50885">
    <property type="entry name" value="HAMP"/>
    <property type="match status" value="1"/>
</dbReference>
<keyword evidence="11 14" id="KW-1133">Transmembrane helix</keyword>
<accession>A8MFV3</accession>
<name>A8MFV3_ALKOO</name>
<dbReference type="InterPro" id="IPR004358">
    <property type="entry name" value="Sig_transdc_His_kin-like_C"/>
</dbReference>
<evidence type="ECO:0000256" key="11">
    <source>
        <dbReference type="ARBA" id="ARBA00022989"/>
    </source>
</evidence>
<dbReference type="InterPro" id="IPR003594">
    <property type="entry name" value="HATPase_dom"/>
</dbReference>
<evidence type="ECO:0000259" key="15">
    <source>
        <dbReference type="PROSITE" id="PS50109"/>
    </source>
</evidence>
<feature type="transmembrane region" description="Helical" evidence="14">
    <location>
        <begin position="61"/>
        <end position="81"/>
    </location>
</feature>
<keyword evidence="5" id="KW-0597">Phosphoprotein</keyword>
<feature type="domain" description="Histidine kinase" evidence="15">
    <location>
        <begin position="305"/>
        <end position="523"/>
    </location>
</feature>
<dbReference type="Proteomes" id="UP000000269">
    <property type="component" value="Chromosome"/>
</dbReference>
<evidence type="ECO:0000256" key="1">
    <source>
        <dbReference type="ARBA" id="ARBA00000085"/>
    </source>
</evidence>
<keyword evidence="13 14" id="KW-0472">Membrane</keyword>
<dbReference type="InterPro" id="IPR003660">
    <property type="entry name" value="HAMP_dom"/>
</dbReference>
<evidence type="ECO:0000256" key="7">
    <source>
        <dbReference type="ARBA" id="ARBA00022692"/>
    </source>
</evidence>
<organism evidence="17 18">
    <name type="scientific">Alkaliphilus oremlandii (strain OhILAs)</name>
    <name type="common">Clostridium oremlandii (strain OhILAs)</name>
    <dbReference type="NCBI Taxonomy" id="350688"/>
    <lineage>
        <taxon>Bacteria</taxon>
        <taxon>Bacillati</taxon>
        <taxon>Bacillota</taxon>
        <taxon>Clostridia</taxon>
        <taxon>Peptostreptococcales</taxon>
        <taxon>Natronincolaceae</taxon>
        <taxon>Alkaliphilus</taxon>
    </lineage>
</organism>
<dbReference type="InterPro" id="IPR005467">
    <property type="entry name" value="His_kinase_dom"/>
</dbReference>
<dbReference type="Gene3D" id="6.10.340.10">
    <property type="match status" value="1"/>
</dbReference>
<comment type="catalytic activity">
    <reaction evidence="1">
        <text>ATP + protein L-histidine = ADP + protein N-phospho-L-histidine.</text>
        <dbReference type="EC" id="2.7.13.3"/>
    </reaction>
</comment>
<dbReference type="SUPFAM" id="SSF158472">
    <property type="entry name" value="HAMP domain-like"/>
    <property type="match status" value="1"/>
</dbReference>
<evidence type="ECO:0000256" key="3">
    <source>
        <dbReference type="ARBA" id="ARBA00012438"/>
    </source>
</evidence>
<evidence type="ECO:0000313" key="17">
    <source>
        <dbReference type="EMBL" id="ABW18491.1"/>
    </source>
</evidence>
<dbReference type="InterPro" id="IPR050398">
    <property type="entry name" value="HssS/ArlS-like"/>
</dbReference>
<sequence length="524" mass="60674">MNKWREVFNLMKKILYFSVSSVRVAFQSLRIDFRKIYYSIIEKLRFSLSLKITLVHARKTLSILTTFTMLILVGFALLSFWNAQNLMAKNYALISTYVEETGFEERMENLLAFDRLSVTIFDEDGLVLYTTENRKNSIYFYEKEALVDAFSINKNYILALDSGPMNYNFIDSLKDINHEEQEYSYGYAMILLEKIEWHKTSAHIQIKNRMIRETTAFIWLAAILLGINLILTLDVLFSGMKSSRKILRPIETMTKTVENITINELNTRLNISGSQDELKDLARNFNNMLDRIQKSYDQQKQFVSDASHELRTPISVIQGYADLLNRWGKDDEKILEESLLAIKEESENMKSLVEKLLFLARSDQNTQKVEKTSFYLNELIEEIVKETRLIDEEHHILCVENEDIFLNADQRLIKEALRIFIDNCIKYTPHGGSIKIGSKVKENKAILSIEDTGIGIPKEDLPNIFNRFYRVDKSRTKGTKGVEGTGLGLSIANWIIKEHHGDIQVESEINQGTKITISLPLYCK</sequence>
<evidence type="ECO:0000256" key="2">
    <source>
        <dbReference type="ARBA" id="ARBA00004651"/>
    </source>
</evidence>
<evidence type="ECO:0000256" key="14">
    <source>
        <dbReference type="SAM" id="Phobius"/>
    </source>
</evidence>
<dbReference type="CDD" id="cd00082">
    <property type="entry name" value="HisKA"/>
    <property type="match status" value="1"/>
</dbReference>
<dbReference type="PRINTS" id="PR00344">
    <property type="entry name" value="BCTRLSENSOR"/>
</dbReference>
<dbReference type="EC" id="2.7.13.3" evidence="3"/>
<dbReference type="KEGG" id="aoe:Clos_0944"/>
<dbReference type="EMBL" id="CP000853">
    <property type="protein sequence ID" value="ABW18491.1"/>
    <property type="molecule type" value="Genomic_DNA"/>
</dbReference>
<dbReference type="InterPro" id="IPR036890">
    <property type="entry name" value="HATPase_C_sf"/>
</dbReference>
<keyword evidence="8" id="KW-0547">Nucleotide-binding</keyword>
<evidence type="ECO:0000256" key="9">
    <source>
        <dbReference type="ARBA" id="ARBA00022777"/>
    </source>
</evidence>
<evidence type="ECO:0000259" key="16">
    <source>
        <dbReference type="PROSITE" id="PS50885"/>
    </source>
</evidence>
<keyword evidence="7 14" id="KW-0812">Transmembrane</keyword>
<evidence type="ECO:0000256" key="13">
    <source>
        <dbReference type="ARBA" id="ARBA00023136"/>
    </source>
</evidence>
<keyword evidence="18" id="KW-1185">Reference proteome</keyword>
<keyword evidence="6" id="KW-0808">Transferase</keyword>
<dbReference type="CDD" id="cd06225">
    <property type="entry name" value="HAMP"/>
    <property type="match status" value="1"/>
</dbReference>
<feature type="transmembrane region" description="Helical" evidence="14">
    <location>
        <begin position="216"/>
        <end position="237"/>
    </location>
</feature>
<evidence type="ECO:0000256" key="8">
    <source>
        <dbReference type="ARBA" id="ARBA00022741"/>
    </source>
</evidence>
<dbReference type="HOGENOM" id="CLU_000445_114_72_9"/>
<dbReference type="PANTHER" id="PTHR45528:SF1">
    <property type="entry name" value="SENSOR HISTIDINE KINASE CPXA"/>
    <property type="match status" value="1"/>
</dbReference>
<evidence type="ECO:0000256" key="10">
    <source>
        <dbReference type="ARBA" id="ARBA00022840"/>
    </source>
</evidence>
<dbReference type="AlphaFoldDB" id="A8MFV3"/>
<dbReference type="STRING" id="350688.Clos_0944"/>
<dbReference type="SMART" id="SM00388">
    <property type="entry name" value="HisKA"/>
    <property type="match status" value="1"/>
</dbReference>
<feature type="domain" description="HAMP" evidence="16">
    <location>
        <begin position="244"/>
        <end position="297"/>
    </location>
</feature>
<dbReference type="InterPro" id="IPR003661">
    <property type="entry name" value="HisK_dim/P_dom"/>
</dbReference>
<keyword evidence="10" id="KW-0067">ATP-binding</keyword>
<dbReference type="FunFam" id="3.30.565.10:FF:000006">
    <property type="entry name" value="Sensor histidine kinase WalK"/>
    <property type="match status" value="1"/>
</dbReference>
<comment type="subcellular location">
    <subcellularLocation>
        <location evidence="2">Cell membrane</location>
        <topology evidence="2">Multi-pass membrane protein</topology>
    </subcellularLocation>
</comment>
<dbReference type="SUPFAM" id="SSF47384">
    <property type="entry name" value="Homodimeric domain of signal transducing histidine kinase"/>
    <property type="match status" value="1"/>
</dbReference>
<dbReference type="RefSeq" id="WP_012158803.1">
    <property type="nucleotide sequence ID" value="NC_009922.1"/>
</dbReference>
<dbReference type="SUPFAM" id="SSF55874">
    <property type="entry name" value="ATPase domain of HSP90 chaperone/DNA topoisomerase II/histidine kinase"/>
    <property type="match status" value="1"/>
</dbReference>
<dbReference type="SMART" id="SM00387">
    <property type="entry name" value="HATPase_c"/>
    <property type="match status" value="1"/>
</dbReference>
<dbReference type="eggNOG" id="COG3850">
    <property type="taxonomic scope" value="Bacteria"/>
</dbReference>
<dbReference type="SMART" id="SM00304">
    <property type="entry name" value="HAMP"/>
    <property type="match status" value="1"/>
</dbReference>
<dbReference type="Pfam" id="PF00512">
    <property type="entry name" value="HisKA"/>
    <property type="match status" value="1"/>
</dbReference>
<dbReference type="GO" id="GO:0005886">
    <property type="term" value="C:plasma membrane"/>
    <property type="evidence" value="ECO:0007669"/>
    <property type="project" value="UniProtKB-SubCell"/>
</dbReference>
<evidence type="ECO:0000256" key="6">
    <source>
        <dbReference type="ARBA" id="ARBA00022679"/>
    </source>
</evidence>
<dbReference type="OrthoDB" id="9786919at2"/>
<keyword evidence="4" id="KW-1003">Cell membrane</keyword>
<gene>
    <name evidence="17" type="ordered locus">Clos_0944</name>
</gene>
<evidence type="ECO:0000256" key="5">
    <source>
        <dbReference type="ARBA" id="ARBA00022553"/>
    </source>
</evidence>
<dbReference type="PANTHER" id="PTHR45528">
    <property type="entry name" value="SENSOR HISTIDINE KINASE CPXA"/>
    <property type="match status" value="1"/>
</dbReference>
<dbReference type="GO" id="GO:0000155">
    <property type="term" value="F:phosphorelay sensor kinase activity"/>
    <property type="evidence" value="ECO:0007669"/>
    <property type="project" value="InterPro"/>
</dbReference>